<keyword evidence="6" id="KW-1133">Transmembrane helix</keyword>
<accession>A0A411HKY0</accession>
<evidence type="ECO:0000313" key="8">
    <source>
        <dbReference type="EMBL" id="QBB71175.1"/>
    </source>
</evidence>
<dbReference type="Pfam" id="PF00069">
    <property type="entry name" value="Pkinase"/>
    <property type="match status" value="1"/>
</dbReference>
<dbReference type="EMBL" id="CP035704">
    <property type="protein sequence ID" value="QBB71175.1"/>
    <property type="molecule type" value="Genomic_DNA"/>
</dbReference>
<dbReference type="PROSITE" id="PS00108">
    <property type="entry name" value="PROTEIN_KINASE_ST"/>
    <property type="match status" value="1"/>
</dbReference>
<protein>
    <submittedName>
        <fullName evidence="8">Serine/threonine protein kinase</fullName>
    </submittedName>
</protein>
<dbReference type="PANTHER" id="PTHR43289">
    <property type="entry name" value="MITOGEN-ACTIVATED PROTEIN KINASE KINASE KINASE 20-RELATED"/>
    <property type="match status" value="1"/>
</dbReference>
<dbReference type="GO" id="GO:0004674">
    <property type="term" value="F:protein serine/threonine kinase activity"/>
    <property type="evidence" value="ECO:0007669"/>
    <property type="project" value="UniProtKB-KW"/>
</dbReference>
<keyword evidence="6" id="KW-0812">Transmembrane</keyword>
<feature type="coiled-coil region" evidence="5">
    <location>
        <begin position="442"/>
        <end position="469"/>
    </location>
</feature>
<dbReference type="PANTHER" id="PTHR43289:SF34">
    <property type="entry name" value="SERINE_THREONINE-PROTEIN KINASE YBDM-RELATED"/>
    <property type="match status" value="1"/>
</dbReference>
<dbReference type="SUPFAM" id="SSF48452">
    <property type="entry name" value="TPR-like"/>
    <property type="match status" value="3"/>
</dbReference>
<dbReference type="CDD" id="cd14014">
    <property type="entry name" value="STKc_PknB_like"/>
    <property type="match status" value="1"/>
</dbReference>
<keyword evidence="1" id="KW-0808">Transferase</keyword>
<keyword evidence="8" id="KW-0723">Serine/threonine-protein kinase</keyword>
<dbReference type="Proteomes" id="UP000291562">
    <property type="component" value="Chromosome"/>
</dbReference>
<feature type="transmembrane region" description="Helical" evidence="6">
    <location>
        <begin position="417"/>
        <end position="438"/>
    </location>
</feature>
<feature type="domain" description="Protein kinase" evidence="7">
    <location>
        <begin position="122"/>
        <end position="392"/>
    </location>
</feature>
<evidence type="ECO:0000256" key="2">
    <source>
        <dbReference type="ARBA" id="ARBA00022741"/>
    </source>
</evidence>
<dbReference type="AlphaFoldDB" id="A0A411HKY0"/>
<keyword evidence="2" id="KW-0547">Nucleotide-binding</keyword>
<organism evidence="8 9">
    <name type="scientific">Pseudolysobacter antarcticus</name>
    <dbReference type="NCBI Taxonomy" id="2511995"/>
    <lineage>
        <taxon>Bacteria</taxon>
        <taxon>Pseudomonadati</taxon>
        <taxon>Pseudomonadota</taxon>
        <taxon>Gammaproteobacteria</taxon>
        <taxon>Lysobacterales</taxon>
        <taxon>Rhodanobacteraceae</taxon>
        <taxon>Pseudolysobacter</taxon>
    </lineage>
</organism>
<dbReference type="SMART" id="SM00220">
    <property type="entry name" value="S_TKc"/>
    <property type="match status" value="1"/>
</dbReference>
<dbReference type="Pfam" id="PF13424">
    <property type="entry name" value="TPR_12"/>
    <property type="match status" value="1"/>
</dbReference>
<evidence type="ECO:0000256" key="3">
    <source>
        <dbReference type="ARBA" id="ARBA00022777"/>
    </source>
</evidence>
<name>A0A411HKY0_9GAMM</name>
<dbReference type="SUPFAM" id="SSF56112">
    <property type="entry name" value="Protein kinase-like (PK-like)"/>
    <property type="match status" value="1"/>
</dbReference>
<dbReference type="PROSITE" id="PS50011">
    <property type="entry name" value="PROTEIN_KINASE_DOM"/>
    <property type="match status" value="1"/>
</dbReference>
<dbReference type="InterPro" id="IPR000719">
    <property type="entry name" value="Prot_kinase_dom"/>
</dbReference>
<evidence type="ECO:0000256" key="1">
    <source>
        <dbReference type="ARBA" id="ARBA00022679"/>
    </source>
</evidence>
<keyword evidence="4" id="KW-0067">ATP-binding</keyword>
<keyword evidence="3 8" id="KW-0418">Kinase</keyword>
<dbReference type="InterPro" id="IPR008271">
    <property type="entry name" value="Ser/Thr_kinase_AS"/>
</dbReference>
<reference evidence="8 9" key="1">
    <citation type="submission" date="2019-01" db="EMBL/GenBank/DDBJ databases">
        <title>Pseudolysobacter antarctica gen. nov., sp. nov., isolated from Fildes Peninsula, Antarctica.</title>
        <authorList>
            <person name="Wei Z."/>
            <person name="Peng F."/>
        </authorList>
    </citation>
    <scope>NUCLEOTIDE SEQUENCE [LARGE SCALE GENOMIC DNA]</scope>
    <source>
        <strain evidence="8 9">AQ6-296</strain>
    </source>
</reference>
<evidence type="ECO:0000313" key="9">
    <source>
        <dbReference type="Proteomes" id="UP000291562"/>
    </source>
</evidence>
<dbReference type="OrthoDB" id="9801841at2"/>
<dbReference type="Gene3D" id="1.25.40.10">
    <property type="entry name" value="Tetratricopeptide repeat domain"/>
    <property type="match status" value="2"/>
</dbReference>
<dbReference type="KEGG" id="xbc:ELE36_12885"/>
<keyword evidence="5" id="KW-0175">Coiled coil</keyword>
<dbReference type="Gene3D" id="1.10.510.10">
    <property type="entry name" value="Transferase(Phosphotransferase) domain 1"/>
    <property type="match status" value="1"/>
</dbReference>
<dbReference type="InterPro" id="IPR011990">
    <property type="entry name" value="TPR-like_helical_dom_sf"/>
</dbReference>
<dbReference type="InterPro" id="IPR011009">
    <property type="entry name" value="Kinase-like_dom_sf"/>
</dbReference>
<dbReference type="SMART" id="SM00028">
    <property type="entry name" value="TPR"/>
    <property type="match status" value="5"/>
</dbReference>
<evidence type="ECO:0000256" key="5">
    <source>
        <dbReference type="SAM" id="Coils"/>
    </source>
</evidence>
<evidence type="ECO:0000259" key="7">
    <source>
        <dbReference type="PROSITE" id="PS50011"/>
    </source>
</evidence>
<gene>
    <name evidence="8" type="ORF">ELE36_12885</name>
</gene>
<dbReference type="GO" id="GO:0005524">
    <property type="term" value="F:ATP binding"/>
    <property type="evidence" value="ECO:0007669"/>
    <property type="project" value="UniProtKB-KW"/>
</dbReference>
<evidence type="ECO:0000256" key="6">
    <source>
        <dbReference type="SAM" id="Phobius"/>
    </source>
</evidence>
<sequence>MTSKTSSAQLSLRELFDLIIELASEERVTKINTLDLPEETRLQLRAMVAFDERTWDAPYDRTRSVDSLEFSEGGSTKLPAVLSATNGIPALLQQCAVDALDRFKDDDDALAQSLLGTNIGSFRLVALIAQGGSSAVFRADRTAGDGTQTVALKLLRTGLYSADAQRRFRREQSILAQLTHPNIAALIEGGVSSLGIPYIAMELVDGEPITQAADSRGLSLEQRLIWFSRLCRAVEAAHSALVIHRDLKPSNLFVTREGELKVLDFGIAKLIESEDDALSTRTQSFAFTPEYAAPEQFGSTPLTTAVDVYALGVVLGELLTGERLSGIKRASSCVRAKTSTGIPLPRGMRARDQLARQLNGDLDAIISTALADEPLLRYRSASAFADDVERYLAGKPVRAHPQSRRYRLEKFVRRHRVGIAIGATFALAMLLGAGGVTWQAQIAAHERDMARAERDAAQLESRFNGALYEFLVGLFRDGVRDEEKLNPREFLARGVTWINAHAPDDVGSRALVFTVLGELQILREDPTGARALLQPLVEENPAGLPANLAARLRCTLAQAEEADGKLERAKALAEEGIVLARDLTGSARATLLECRSVVGTVLADLNQDAAALEMLRLAISEAPLDSNDPGVLNQRAAIEHAYAVGLFYTGRIAEAIAHGESALAIYERIKRTGSNQAIATLGNLAMAHLSAGQPLAADARFEQVIALSEQYGRSTGFAQRLINAAATKVVLEQPADALALLDRAEAMYSALSANAPRARAQASLERGKALSLRGDYVAAERAFVDADKAIDAGYPPQHFWRGYTSEQRARAAFSRGDYAAAETQLARAVEHYGADNGSGRRAFVRAQIFGAELALARSDAVKALGILNEIEPIAASVLEPDDWQRAWLQTLRGRSLVLLGRQAEAQTLLAPTPERLARALGREHSLTRRAVAWANDAMPSSRSEVP</sequence>
<evidence type="ECO:0000256" key="4">
    <source>
        <dbReference type="ARBA" id="ARBA00022840"/>
    </source>
</evidence>
<keyword evidence="9" id="KW-1185">Reference proteome</keyword>
<keyword evidence="6" id="KW-0472">Membrane</keyword>
<dbReference type="Gene3D" id="3.30.200.20">
    <property type="entry name" value="Phosphorylase Kinase, domain 1"/>
    <property type="match status" value="1"/>
</dbReference>
<proteinExistence type="predicted"/>
<dbReference type="InterPro" id="IPR019734">
    <property type="entry name" value="TPR_rpt"/>
</dbReference>